<proteinExistence type="predicted"/>
<sequence>MSGQSELSVGDVLQSGACSGASNAFDKLADFAIKTGLIP</sequence>
<gene>
    <name evidence="1" type="ORF">OTSGILL_0623</name>
</gene>
<organism evidence="1 2">
    <name type="scientific">Orientia tsutsugamushi str. Gilliam</name>
    <dbReference type="NCBI Taxonomy" id="1359184"/>
    <lineage>
        <taxon>Bacteria</taxon>
        <taxon>Pseudomonadati</taxon>
        <taxon>Pseudomonadota</taxon>
        <taxon>Alphaproteobacteria</taxon>
        <taxon>Rickettsiales</taxon>
        <taxon>Rickettsiaceae</taxon>
        <taxon>Rickettsieae</taxon>
        <taxon>Orientia</taxon>
    </lineage>
</organism>
<comment type="caution">
    <text evidence="1">The sequence shown here is derived from an EMBL/GenBank/DDBJ whole genome shotgun (WGS) entry which is preliminary data.</text>
</comment>
<reference evidence="1 2" key="1">
    <citation type="submission" date="2015-02" db="EMBL/GenBank/DDBJ databases">
        <title>Genome Sequencing of Rickettsiales.</title>
        <authorList>
            <person name="Daugherty S.C."/>
            <person name="Su Q."/>
            <person name="Abolude K."/>
            <person name="Beier-Sexton M."/>
            <person name="Carlyon J.A."/>
            <person name="Carter R."/>
            <person name="Day N.P."/>
            <person name="Dumler S.J."/>
            <person name="Dyachenko V."/>
            <person name="Godinez A."/>
            <person name="Kurtti T.J."/>
            <person name="Lichay M."/>
            <person name="Mullins K.E."/>
            <person name="Ott S."/>
            <person name="Pappas-Brown V."/>
            <person name="Paris D.H."/>
            <person name="Patel P."/>
            <person name="Richards A.L."/>
            <person name="Sadzewicz L."/>
            <person name="Sears K."/>
            <person name="Seidman D."/>
            <person name="Sengamalay N."/>
            <person name="Stenos J."/>
            <person name="Tallon L.J."/>
            <person name="Vincent G."/>
            <person name="Fraser C.M."/>
            <person name="Munderloh U."/>
            <person name="Dunning-Hotopp J.C."/>
        </authorList>
    </citation>
    <scope>NUCLEOTIDE SEQUENCE [LARGE SCALE GENOMIC DNA]</scope>
    <source>
        <strain evidence="1 2">Gilliam</strain>
    </source>
</reference>
<protein>
    <submittedName>
        <fullName evidence="1">Conjugative pilus assembly domain protein</fullName>
    </submittedName>
</protein>
<dbReference type="PATRIC" id="fig|1359184.3.peg.2634"/>
<evidence type="ECO:0000313" key="2">
    <source>
        <dbReference type="Proteomes" id="UP000033769"/>
    </source>
</evidence>
<dbReference type="AlphaFoldDB" id="A0A0F3MDS3"/>
<evidence type="ECO:0000313" key="1">
    <source>
        <dbReference type="EMBL" id="KJV53612.1"/>
    </source>
</evidence>
<name>A0A0F3MDS3_ORITS</name>
<accession>A0A0F3MDS3</accession>
<dbReference type="EMBL" id="LANO01000006">
    <property type="protein sequence ID" value="KJV53612.1"/>
    <property type="molecule type" value="Genomic_DNA"/>
</dbReference>
<dbReference type="Proteomes" id="UP000033769">
    <property type="component" value="Unassembled WGS sequence"/>
</dbReference>